<evidence type="ECO:0000256" key="4">
    <source>
        <dbReference type="ARBA" id="ARBA00022801"/>
    </source>
</evidence>
<dbReference type="Pfam" id="PF03755">
    <property type="entry name" value="YicC-like_N"/>
    <property type="match status" value="1"/>
</dbReference>
<reference evidence="8" key="2">
    <citation type="submission" date="2021-04" db="EMBL/GenBank/DDBJ databases">
        <authorList>
            <person name="Gilroy R."/>
        </authorList>
    </citation>
    <scope>NUCLEOTIDE SEQUENCE</scope>
    <source>
        <strain evidence="8">2239</strain>
    </source>
</reference>
<keyword evidence="3" id="KW-0255">Endonuclease</keyword>
<dbReference type="NCBIfam" id="TIGR00255">
    <property type="entry name" value="YicC/YloC family endoribonuclease"/>
    <property type="match status" value="1"/>
</dbReference>
<feature type="domain" description="Endoribonuclease YicC-like C-terminal" evidence="7">
    <location>
        <begin position="173"/>
        <end position="292"/>
    </location>
</feature>
<protein>
    <submittedName>
        <fullName evidence="8">YicC family protein</fullName>
    </submittedName>
</protein>
<dbReference type="PANTHER" id="PTHR30636">
    <property type="entry name" value="UPF0701 PROTEIN YICC"/>
    <property type="match status" value="1"/>
</dbReference>
<proteinExistence type="inferred from homology"/>
<dbReference type="Proteomes" id="UP000824193">
    <property type="component" value="Unassembled WGS sequence"/>
</dbReference>
<evidence type="ECO:0000256" key="1">
    <source>
        <dbReference type="ARBA" id="ARBA00001968"/>
    </source>
</evidence>
<comment type="cofactor">
    <cofactor evidence="1">
        <name>a divalent metal cation</name>
        <dbReference type="ChEBI" id="CHEBI:60240"/>
    </cofactor>
</comment>
<dbReference type="InterPro" id="IPR013551">
    <property type="entry name" value="YicC-like_C"/>
</dbReference>
<evidence type="ECO:0000256" key="3">
    <source>
        <dbReference type="ARBA" id="ARBA00022759"/>
    </source>
</evidence>
<dbReference type="InterPro" id="IPR005229">
    <property type="entry name" value="YicC/YloC-like"/>
</dbReference>
<sequence>MALSMTGYGRAEALVNGRDITVEIKSVNSRYFEYSSRIPRSCAYMDDKLKKLLSAAVSRGKVELSLQMQTVSAPDVTVQVNMPLAKGYAAALESIRAETGAAGDVTAGLLARFPDVLAVRHADVDEEALWQDVAGVCEAALKNFIAMRAVEGEKLKADVMDRLATIEETVGKIEEGSAQRVENYTQKLYARLQTILQDQNIDQARILTEAAIFADKTAVDEETVRLRSHIAQYREILNTDGPVGRKLDFLTQELNRETNTIGSKCQDLAITRMVVDTKAEIEKIREQIQNIE</sequence>
<dbReference type="PANTHER" id="PTHR30636:SF3">
    <property type="entry name" value="UPF0701 PROTEIN YICC"/>
    <property type="match status" value="1"/>
</dbReference>
<organism evidence="8 9">
    <name type="scientific">Candidatus Allofournierella pullicola</name>
    <dbReference type="NCBI Taxonomy" id="2838596"/>
    <lineage>
        <taxon>Bacteria</taxon>
        <taxon>Bacillati</taxon>
        <taxon>Bacillota</taxon>
        <taxon>Clostridia</taxon>
        <taxon>Eubacteriales</taxon>
        <taxon>Oscillospiraceae</taxon>
        <taxon>Allofournierella</taxon>
    </lineage>
</organism>
<comment type="similarity">
    <text evidence="5">Belongs to the YicC/YloC family.</text>
</comment>
<evidence type="ECO:0000259" key="6">
    <source>
        <dbReference type="Pfam" id="PF03755"/>
    </source>
</evidence>
<dbReference type="InterPro" id="IPR013527">
    <property type="entry name" value="YicC-like_N"/>
</dbReference>
<feature type="domain" description="Endoribonuclease YicC-like N-terminal" evidence="6">
    <location>
        <begin position="4"/>
        <end position="156"/>
    </location>
</feature>
<evidence type="ECO:0000259" key="7">
    <source>
        <dbReference type="Pfam" id="PF08340"/>
    </source>
</evidence>
<keyword evidence="2" id="KW-0540">Nuclease</keyword>
<accession>A0A9D1V570</accession>
<keyword evidence="4" id="KW-0378">Hydrolase</keyword>
<evidence type="ECO:0000313" key="9">
    <source>
        <dbReference type="Proteomes" id="UP000824193"/>
    </source>
</evidence>
<reference evidence="8" key="1">
    <citation type="journal article" date="2021" name="PeerJ">
        <title>Extensive microbial diversity within the chicken gut microbiome revealed by metagenomics and culture.</title>
        <authorList>
            <person name="Gilroy R."/>
            <person name="Ravi A."/>
            <person name="Getino M."/>
            <person name="Pursley I."/>
            <person name="Horton D.L."/>
            <person name="Alikhan N.F."/>
            <person name="Baker D."/>
            <person name="Gharbi K."/>
            <person name="Hall N."/>
            <person name="Watson M."/>
            <person name="Adriaenssens E.M."/>
            <person name="Foster-Nyarko E."/>
            <person name="Jarju S."/>
            <person name="Secka A."/>
            <person name="Antonio M."/>
            <person name="Oren A."/>
            <person name="Chaudhuri R.R."/>
            <person name="La Ragione R."/>
            <person name="Hildebrand F."/>
            <person name="Pallen M.J."/>
        </authorList>
    </citation>
    <scope>NUCLEOTIDE SEQUENCE</scope>
    <source>
        <strain evidence="8">2239</strain>
    </source>
</reference>
<dbReference type="EMBL" id="DXFW01000033">
    <property type="protein sequence ID" value="HIX06302.1"/>
    <property type="molecule type" value="Genomic_DNA"/>
</dbReference>
<name>A0A9D1V570_9FIRM</name>
<gene>
    <name evidence="8" type="ORF">H9865_09470</name>
</gene>
<dbReference type="AlphaFoldDB" id="A0A9D1V570"/>
<dbReference type="GO" id="GO:0004521">
    <property type="term" value="F:RNA endonuclease activity"/>
    <property type="evidence" value="ECO:0007669"/>
    <property type="project" value="InterPro"/>
</dbReference>
<dbReference type="Pfam" id="PF08340">
    <property type="entry name" value="YicC-like_C"/>
    <property type="match status" value="1"/>
</dbReference>
<evidence type="ECO:0000256" key="5">
    <source>
        <dbReference type="ARBA" id="ARBA00035648"/>
    </source>
</evidence>
<dbReference type="GO" id="GO:0016787">
    <property type="term" value="F:hydrolase activity"/>
    <property type="evidence" value="ECO:0007669"/>
    <property type="project" value="UniProtKB-KW"/>
</dbReference>
<evidence type="ECO:0000313" key="8">
    <source>
        <dbReference type="EMBL" id="HIX06302.1"/>
    </source>
</evidence>
<comment type="caution">
    <text evidence="8">The sequence shown here is derived from an EMBL/GenBank/DDBJ whole genome shotgun (WGS) entry which is preliminary data.</text>
</comment>
<evidence type="ECO:0000256" key="2">
    <source>
        <dbReference type="ARBA" id="ARBA00022722"/>
    </source>
</evidence>